<gene>
    <name evidence="1" type="ORF">PSYICH_LOCUS10596</name>
</gene>
<reference evidence="1" key="1">
    <citation type="submission" date="2022-01" db="EMBL/GenBank/DDBJ databases">
        <authorList>
            <person name="King R."/>
        </authorList>
    </citation>
    <scope>NUCLEOTIDE SEQUENCE</scope>
</reference>
<organism evidence="1 2">
    <name type="scientific">Psylliodes chrysocephalus</name>
    <dbReference type="NCBI Taxonomy" id="3402493"/>
    <lineage>
        <taxon>Eukaryota</taxon>
        <taxon>Metazoa</taxon>
        <taxon>Ecdysozoa</taxon>
        <taxon>Arthropoda</taxon>
        <taxon>Hexapoda</taxon>
        <taxon>Insecta</taxon>
        <taxon>Pterygota</taxon>
        <taxon>Neoptera</taxon>
        <taxon>Endopterygota</taxon>
        <taxon>Coleoptera</taxon>
        <taxon>Polyphaga</taxon>
        <taxon>Cucujiformia</taxon>
        <taxon>Chrysomeloidea</taxon>
        <taxon>Chrysomelidae</taxon>
        <taxon>Galerucinae</taxon>
        <taxon>Alticini</taxon>
        <taxon>Psylliodes</taxon>
    </lineage>
</organism>
<evidence type="ECO:0000313" key="1">
    <source>
        <dbReference type="EMBL" id="CAH1109472.1"/>
    </source>
</evidence>
<dbReference type="EMBL" id="OV651816">
    <property type="protein sequence ID" value="CAH1109472.1"/>
    <property type="molecule type" value="Genomic_DNA"/>
</dbReference>
<evidence type="ECO:0000313" key="2">
    <source>
        <dbReference type="Proteomes" id="UP001153636"/>
    </source>
</evidence>
<dbReference type="AlphaFoldDB" id="A0A9P0D3A7"/>
<proteinExistence type="predicted"/>
<protein>
    <submittedName>
        <fullName evidence="1">Uncharacterized protein</fullName>
    </submittedName>
</protein>
<sequence length="111" mass="13122">MECDSVHSCIERKIKGKDIHVPSDYLHISKEARSKPAPYDVVCMQYTDFKDFTPKKFHRFNSIRPGRVSYCLIINTIKFINWNYVLLKVGNDLVVTDIRALKYLPNEKFFY</sequence>
<dbReference type="OrthoDB" id="7367179at2759"/>
<keyword evidence="2" id="KW-1185">Reference proteome</keyword>
<name>A0A9P0D3A7_9CUCU</name>
<accession>A0A9P0D3A7</accession>
<dbReference type="Proteomes" id="UP001153636">
    <property type="component" value="Chromosome 4"/>
</dbReference>